<dbReference type="Proteomes" id="UP000202922">
    <property type="component" value="Unassembled WGS sequence"/>
</dbReference>
<dbReference type="RefSeq" id="WP_093965978.1">
    <property type="nucleotide sequence ID" value="NZ_FXYE01000001.1"/>
</dbReference>
<dbReference type="InterPro" id="IPR011032">
    <property type="entry name" value="GroES-like_sf"/>
</dbReference>
<accession>A0A238JR01</accession>
<dbReference type="Gene3D" id="3.40.50.720">
    <property type="entry name" value="NAD(P)-binding Rossmann-like Domain"/>
    <property type="match status" value="1"/>
</dbReference>
<reference evidence="3" key="1">
    <citation type="submission" date="2017-05" db="EMBL/GenBank/DDBJ databases">
        <authorList>
            <person name="Rodrigo-Torres L."/>
            <person name="Arahal R. D."/>
            <person name="Lucena T."/>
        </authorList>
    </citation>
    <scope>NUCLEOTIDE SEQUENCE [LARGE SCALE GENOMIC DNA]</scope>
    <source>
        <strain evidence="3">CECT 8621</strain>
    </source>
</reference>
<proteinExistence type="predicted"/>
<dbReference type="Pfam" id="PF08240">
    <property type="entry name" value="ADH_N"/>
    <property type="match status" value="1"/>
</dbReference>
<dbReference type="EMBL" id="FXYE01000001">
    <property type="protein sequence ID" value="SMX32292.1"/>
    <property type="molecule type" value="Genomic_DNA"/>
</dbReference>
<dbReference type="Pfam" id="PF13602">
    <property type="entry name" value="ADH_zinc_N_2"/>
    <property type="match status" value="1"/>
</dbReference>
<evidence type="ECO:0000313" key="3">
    <source>
        <dbReference type="Proteomes" id="UP000202922"/>
    </source>
</evidence>
<dbReference type="Gene3D" id="3.90.180.10">
    <property type="entry name" value="Medium-chain alcohol dehydrogenases, catalytic domain"/>
    <property type="match status" value="1"/>
</dbReference>
<dbReference type="PANTHER" id="PTHR11695:SF648">
    <property type="entry name" value="ZINC-BINDING OXIDOREDUCTASE"/>
    <property type="match status" value="1"/>
</dbReference>
<dbReference type="InterPro" id="IPR036291">
    <property type="entry name" value="NAD(P)-bd_dom_sf"/>
</dbReference>
<dbReference type="InterPro" id="IPR002364">
    <property type="entry name" value="Quin_OxRdtase/zeta-crystal_CS"/>
</dbReference>
<dbReference type="InterPro" id="IPR013154">
    <property type="entry name" value="ADH-like_N"/>
</dbReference>
<dbReference type="PANTHER" id="PTHR11695">
    <property type="entry name" value="ALCOHOL DEHYDROGENASE RELATED"/>
    <property type="match status" value="1"/>
</dbReference>
<dbReference type="EC" id="1.6.5.5" evidence="2"/>
<dbReference type="CDD" id="cd08267">
    <property type="entry name" value="MDR1"/>
    <property type="match status" value="1"/>
</dbReference>
<dbReference type="OrthoDB" id="5295340at2"/>
<dbReference type="InterPro" id="IPR050700">
    <property type="entry name" value="YIM1/Zinc_Alcohol_DH_Fams"/>
</dbReference>
<keyword evidence="2" id="KW-0560">Oxidoreductase</keyword>
<sequence>MKAIVYENYGPADVLAVKELSTPTPKDGEVLVQVRATSVTTADWRIRAAAFPGIFAIFGRLMFGVFKPKVKVLGRDFAGVVAAVGGGVANFAVGDQVFGVSDMGSHAEYVVAPADGAVVTLPKDLTFEQAAALPFGALSALVFLRDFAKVTKGQKVLIIGASGGVGAYATQIARVLGAQVTGVSSAANIDLVKSLGASQAIDYATEDFTQSQQQFDVILDTVGVTNFRRSRRVLSKNGVFIPLNFGLREVFQSVWTRAFGAQKVLVGVSGDTKADLEELKQMIAQGQVAPIIDRVFPLDEVPAAHRYVEGRHRKGSVVVSVP</sequence>
<dbReference type="SMART" id="SM00829">
    <property type="entry name" value="PKS_ER"/>
    <property type="match status" value="1"/>
</dbReference>
<evidence type="ECO:0000313" key="2">
    <source>
        <dbReference type="EMBL" id="SMX32292.1"/>
    </source>
</evidence>
<dbReference type="GO" id="GO:0008270">
    <property type="term" value="F:zinc ion binding"/>
    <property type="evidence" value="ECO:0007669"/>
    <property type="project" value="InterPro"/>
</dbReference>
<organism evidence="2 3">
    <name type="scientific">Actibacterium lipolyticum</name>
    <dbReference type="NCBI Taxonomy" id="1524263"/>
    <lineage>
        <taxon>Bacteria</taxon>
        <taxon>Pseudomonadati</taxon>
        <taxon>Pseudomonadota</taxon>
        <taxon>Alphaproteobacteria</taxon>
        <taxon>Rhodobacterales</taxon>
        <taxon>Roseobacteraceae</taxon>
        <taxon>Actibacterium</taxon>
    </lineage>
</organism>
<dbReference type="InterPro" id="IPR020843">
    <property type="entry name" value="ER"/>
</dbReference>
<dbReference type="PROSITE" id="PS01162">
    <property type="entry name" value="QOR_ZETA_CRYSTAL"/>
    <property type="match status" value="1"/>
</dbReference>
<dbReference type="GO" id="GO:0003960">
    <property type="term" value="F:quinone reductase (NADPH) activity"/>
    <property type="evidence" value="ECO:0007669"/>
    <property type="project" value="UniProtKB-EC"/>
</dbReference>
<gene>
    <name evidence="2" type="primary">qorA_1</name>
    <name evidence="2" type="ORF">COL8621_00774</name>
</gene>
<protein>
    <submittedName>
        <fullName evidence="2">Quinone oxidoreductase 1</fullName>
        <ecNumber evidence="2">1.6.5.5</ecNumber>
    </submittedName>
</protein>
<dbReference type="SUPFAM" id="SSF50129">
    <property type="entry name" value="GroES-like"/>
    <property type="match status" value="1"/>
</dbReference>
<keyword evidence="3" id="KW-1185">Reference proteome</keyword>
<dbReference type="SUPFAM" id="SSF51735">
    <property type="entry name" value="NAD(P)-binding Rossmann-fold domains"/>
    <property type="match status" value="1"/>
</dbReference>
<dbReference type="AlphaFoldDB" id="A0A238JR01"/>
<feature type="domain" description="Enoyl reductase (ER)" evidence="1">
    <location>
        <begin position="10"/>
        <end position="319"/>
    </location>
</feature>
<evidence type="ECO:0000259" key="1">
    <source>
        <dbReference type="SMART" id="SM00829"/>
    </source>
</evidence>
<name>A0A238JR01_9RHOB</name>